<dbReference type="EMBL" id="JAABOQ010000003">
    <property type="protein sequence ID" value="NER17402.1"/>
    <property type="molecule type" value="Genomic_DNA"/>
</dbReference>
<keyword evidence="3" id="KW-0472">Membrane</keyword>
<dbReference type="RefSeq" id="WP_164031855.1">
    <property type="nucleotide sequence ID" value="NZ_JAABOQ010000003.1"/>
</dbReference>
<keyword evidence="5" id="KW-1185">Reference proteome</keyword>
<gene>
    <name evidence="4" type="ORF">GWK10_09280</name>
</gene>
<evidence type="ECO:0000313" key="5">
    <source>
        <dbReference type="Proteomes" id="UP000474296"/>
    </source>
</evidence>
<feature type="compositionally biased region" description="Basic and acidic residues" evidence="2">
    <location>
        <begin position="940"/>
        <end position="994"/>
    </location>
</feature>
<keyword evidence="3" id="KW-1133">Transmembrane helix</keyword>
<dbReference type="Proteomes" id="UP000474296">
    <property type="component" value="Unassembled WGS sequence"/>
</dbReference>
<feature type="transmembrane region" description="Helical" evidence="3">
    <location>
        <begin position="155"/>
        <end position="175"/>
    </location>
</feature>
<feature type="region of interest" description="Disordered" evidence="2">
    <location>
        <begin position="665"/>
        <end position="781"/>
    </location>
</feature>
<accession>A0A6M0CIQ5</accession>
<feature type="compositionally biased region" description="Low complexity" evidence="2">
    <location>
        <begin position="741"/>
        <end position="750"/>
    </location>
</feature>
<protein>
    <recommendedName>
        <fullName evidence="6">DUF4175 family protein</fullName>
    </recommendedName>
</protein>
<evidence type="ECO:0000256" key="1">
    <source>
        <dbReference type="SAM" id="Coils"/>
    </source>
</evidence>
<feature type="compositionally biased region" description="Basic and acidic residues" evidence="2">
    <location>
        <begin position="665"/>
        <end position="700"/>
    </location>
</feature>
<feature type="transmembrane region" description="Helical" evidence="3">
    <location>
        <begin position="26"/>
        <end position="51"/>
    </location>
</feature>
<feature type="compositionally biased region" description="Basic residues" evidence="2">
    <location>
        <begin position="751"/>
        <end position="763"/>
    </location>
</feature>
<evidence type="ECO:0008006" key="6">
    <source>
        <dbReference type="Google" id="ProtNLM"/>
    </source>
</evidence>
<keyword evidence="3" id="KW-0812">Transmembrane</keyword>
<comment type="caution">
    <text evidence="4">The sequence shown here is derived from an EMBL/GenBank/DDBJ whole genome shotgun (WGS) entry which is preliminary data.</text>
</comment>
<feature type="coiled-coil region" evidence="1">
    <location>
        <begin position="1009"/>
        <end position="1036"/>
    </location>
</feature>
<evidence type="ECO:0000256" key="2">
    <source>
        <dbReference type="SAM" id="MobiDB-lite"/>
    </source>
</evidence>
<organism evidence="4 5">
    <name type="scientific">Spongiivirga citrea</name>
    <dbReference type="NCBI Taxonomy" id="1481457"/>
    <lineage>
        <taxon>Bacteria</taxon>
        <taxon>Pseudomonadati</taxon>
        <taxon>Bacteroidota</taxon>
        <taxon>Flavobacteriia</taxon>
        <taxon>Flavobacteriales</taxon>
        <taxon>Flavobacteriaceae</taxon>
        <taxon>Spongiivirga</taxon>
    </lineage>
</organism>
<keyword evidence="1" id="KW-0175">Coiled coil</keyword>
<reference evidence="4 5" key="1">
    <citation type="submission" date="2020-01" db="EMBL/GenBank/DDBJ databases">
        <title>Spongiivirga citrea KCTC 32990T.</title>
        <authorList>
            <person name="Wang G."/>
        </authorList>
    </citation>
    <scope>NUCLEOTIDE SEQUENCE [LARGE SCALE GENOMIC DNA]</scope>
    <source>
        <strain evidence="4 5">KCTC 32990</strain>
    </source>
</reference>
<feature type="compositionally biased region" description="Low complexity" evidence="2">
    <location>
        <begin position="764"/>
        <end position="773"/>
    </location>
</feature>
<feature type="transmembrane region" description="Helical" evidence="3">
    <location>
        <begin position="57"/>
        <end position="82"/>
    </location>
</feature>
<feature type="compositionally biased region" description="Basic and acidic residues" evidence="2">
    <location>
        <begin position="712"/>
        <end position="739"/>
    </location>
</feature>
<evidence type="ECO:0000256" key="3">
    <source>
        <dbReference type="SAM" id="Phobius"/>
    </source>
</evidence>
<feature type="region of interest" description="Disordered" evidence="2">
    <location>
        <begin position="940"/>
        <end position="1000"/>
    </location>
</feature>
<sequence length="1149" mass="133744">MTQLQIVQQKLSQFIKRYYTNELIKGGILFFAIGLLYFIATLLIEHFLWLGQTGRSILFWFFVVVELALLFKFVLMPLAYLFNLKNGINQVQASKIIGSHFPEVDDKLLNLLQLKNTSADSELLLASIEQKAANLSPIPFKLAVNFASNKKYLKYAAIPVIVFLLFLATGNLNIFSDSYTRVVNYQTAYEPPAPFQFIVDNSELKAIENSNFTLNVSTTGSVIPDNVTIHFNNQYYYLRQTGLNQFQYVFDQPTKDIDFYVSSNDFSSRNYTLNVVKTPNVSGFEMQLDYPGYTKKRDEIIKNTGNTVVPEGTRITWGLKTKQTDVVNYHERDTTLLFTKVDNLFTLEKRLFNDTDYEITTSNSQLKDHERLGYSISVVKDAYPEMNLQSQKDSVDNRTLYFLGRVSDDYGLSKLRLVYYPAGDDTKKERYPLPLNKGTFDEFATSFPGDLPLTGGVDYEFYFEVVDNDALRGGKSTKSQVFNYTKLTTDQLEEEQLQQQNQMIDDLNDSLQKMDQDQKTLEELNKTQKEKNQLNFNDKKKLEQFLQRQRQQEKMMKQFNKQMKENLEEFQQEKEEKDEFKEQLDERLEQNEKELEKNEKLLEEIEKIAEKIKKEDLSPKLEELAKQQKNNKRSLKQILELTKRYYISKKAEKLNQEINELAKKQEELSKKEGEENTKEEQDKINEKFEELLKEKEKLEEENQELTKPIPLPKDRKTEEEIKDAQKEASENLEKKEKSDNQQQKQQAQQKAKQKQKQAARKMKQMSSEMQQSMMGGGGQQMQEDAEMLRQILDNLVIFSFEQEGIMDQFKAIDNRNASFGQKLRRQNELRSLFEHVDDSLFALSLRQPAIGETVNKEIIDVYFHIDKALERLAENRMYQGVGSQQYALTSSNNLADFLSKVLDNMQNQMSMGQGQGDQDQQLPDIIKSQQQLNEEMQKMMEEGKKDGEKKDGEQKKPGEDGQKQDGEPKKPGEGEKQGEGDPKQGENGQPKEGEGQGQEMNSEQLYEIYKKQAQLRQQLEENLRRADEQLGEKNGKKGKGGRAGDKLVKMMEQIEQELLEKGFTERAMQKMTQLQHELLKLENATFQQGQDNKRKSKTNQQQFNNNLKDQSNAIKQYFNATEILNRQVLPLRQIYQRKVQEYFRVKKEE</sequence>
<name>A0A6M0CIQ5_9FLAO</name>
<proteinExistence type="predicted"/>
<evidence type="ECO:0000313" key="4">
    <source>
        <dbReference type="EMBL" id="NER17402.1"/>
    </source>
</evidence>
<dbReference type="AlphaFoldDB" id="A0A6M0CIQ5"/>